<accession>A0A158HW56</accession>
<organism evidence="2 3">
    <name type="scientific">Caballeronia telluris</name>
    <dbReference type="NCBI Taxonomy" id="326475"/>
    <lineage>
        <taxon>Bacteria</taxon>
        <taxon>Pseudomonadati</taxon>
        <taxon>Pseudomonadota</taxon>
        <taxon>Betaproteobacteria</taxon>
        <taxon>Burkholderiales</taxon>
        <taxon>Burkholderiaceae</taxon>
        <taxon>Caballeronia</taxon>
    </lineage>
</organism>
<evidence type="ECO:0008006" key="4">
    <source>
        <dbReference type="Google" id="ProtNLM"/>
    </source>
</evidence>
<evidence type="ECO:0000256" key="1">
    <source>
        <dbReference type="SAM" id="MobiDB-lite"/>
    </source>
</evidence>
<gene>
    <name evidence="2" type="ORF">AWB66_02653</name>
</gene>
<comment type="caution">
    <text evidence="2">The sequence shown here is derived from an EMBL/GenBank/DDBJ whole genome shotgun (WGS) entry which is preliminary data.</text>
</comment>
<name>A0A158HW56_9BURK</name>
<dbReference type="RefSeq" id="WP_087630941.1">
    <property type="nucleotide sequence ID" value="NZ_FCNZ02000009.1"/>
</dbReference>
<dbReference type="STRING" id="326475.AWB66_02653"/>
<dbReference type="Proteomes" id="UP000054717">
    <property type="component" value="Unassembled WGS sequence"/>
</dbReference>
<feature type="region of interest" description="Disordered" evidence="1">
    <location>
        <begin position="143"/>
        <end position="163"/>
    </location>
</feature>
<evidence type="ECO:0000313" key="3">
    <source>
        <dbReference type="Proteomes" id="UP000054717"/>
    </source>
</evidence>
<dbReference type="Pfam" id="PF10765">
    <property type="entry name" value="Phage_P22_NinX"/>
    <property type="match status" value="1"/>
</dbReference>
<protein>
    <recommendedName>
        <fullName evidence="4">DUF2591 domain-containing protein</fullName>
    </recommendedName>
</protein>
<evidence type="ECO:0000313" key="2">
    <source>
        <dbReference type="EMBL" id="SAL47940.1"/>
    </source>
</evidence>
<sequence length="163" mass="17730">MKTSDLEGPALDYWVARGLHDFIREIHFTDSGETLSIRGNDRGKPWDGRFLPSTSWEAASVVLERACRLEVSDHGRGEVICTATFAKDGGEVEGRGASLRIALLRAFVRHAFGDTVDDEYLRRPQTLLGAHAEPIGEASAVASVEDMPVPDGRIGDIGSAPRQ</sequence>
<reference evidence="2" key="1">
    <citation type="submission" date="2016-01" db="EMBL/GenBank/DDBJ databases">
        <authorList>
            <person name="Peeters Charlotte."/>
        </authorList>
    </citation>
    <scope>NUCLEOTIDE SEQUENCE</scope>
    <source>
        <strain evidence="2">LMG 22936</strain>
    </source>
</reference>
<keyword evidence="3" id="KW-1185">Reference proteome</keyword>
<proteinExistence type="predicted"/>
<dbReference type="EMBL" id="FCNZ02000009">
    <property type="protein sequence ID" value="SAL47940.1"/>
    <property type="molecule type" value="Genomic_DNA"/>
</dbReference>
<dbReference type="InterPro" id="IPR019701">
    <property type="entry name" value="Phage_P22_NinX"/>
</dbReference>
<dbReference type="AlphaFoldDB" id="A0A158HW56"/>